<dbReference type="Proteomes" id="UP001151234">
    <property type="component" value="Unassembled WGS sequence"/>
</dbReference>
<evidence type="ECO:0000256" key="3">
    <source>
        <dbReference type="ARBA" id="ARBA00022679"/>
    </source>
</evidence>
<comment type="similarity">
    <text evidence="2">Belongs to the YkuD family.</text>
</comment>
<dbReference type="GO" id="GO:0008360">
    <property type="term" value="P:regulation of cell shape"/>
    <property type="evidence" value="ECO:0007669"/>
    <property type="project" value="UniProtKB-UniRule"/>
</dbReference>
<dbReference type="SUPFAM" id="SSF141523">
    <property type="entry name" value="L,D-transpeptidase catalytic domain-like"/>
    <property type="match status" value="1"/>
</dbReference>
<dbReference type="AlphaFoldDB" id="A0A9X3UMU3"/>
<dbReference type="GO" id="GO:0009252">
    <property type="term" value="P:peptidoglycan biosynthetic process"/>
    <property type="evidence" value="ECO:0007669"/>
    <property type="project" value="UniProtKB-KW"/>
</dbReference>
<evidence type="ECO:0000313" key="11">
    <source>
        <dbReference type="Proteomes" id="UP001151234"/>
    </source>
</evidence>
<accession>A0A9X3UMU3</accession>
<dbReference type="PANTHER" id="PTHR36699:SF1">
    <property type="entry name" value="L,D-TRANSPEPTIDASE YAFK-RELATED"/>
    <property type="match status" value="1"/>
</dbReference>
<dbReference type="PROSITE" id="PS52029">
    <property type="entry name" value="LD_TPASE"/>
    <property type="match status" value="1"/>
</dbReference>
<dbReference type="GO" id="GO:0071555">
    <property type="term" value="P:cell wall organization"/>
    <property type="evidence" value="ECO:0007669"/>
    <property type="project" value="UniProtKB-UniRule"/>
</dbReference>
<feature type="active site" description="Nucleophile" evidence="7">
    <location>
        <position position="142"/>
    </location>
</feature>
<name>A0A9X3UMU3_9HYPH</name>
<feature type="domain" description="L,D-TPase catalytic" evidence="9">
    <location>
        <begin position="42"/>
        <end position="173"/>
    </location>
</feature>
<dbReference type="EMBL" id="JAPJZI010000002">
    <property type="protein sequence ID" value="MDA5401329.1"/>
    <property type="molecule type" value="Genomic_DNA"/>
</dbReference>
<keyword evidence="5 7" id="KW-0573">Peptidoglycan synthesis</keyword>
<sequence length="350" mass="39156">MSLAIAGCQDVLESVDNKAEYELPKKLVNKMKAHDQRVRAPIMMRIFKEEGMLEVWKAKGNGRYAMVKEYEICKWSGELGPKFKEGDRQAPEGYYHVKPHQMNPNSSYYLSFNMGFPNAYDRAHGRTGSHLMVHGACSSAGCYSMTDELMIEIYAFAREAHRGGQQAFQVQAYPFRMTAENMARHRNHRHYEYWEMIKVGYDHFELTKRPPKVDVCDGQYVFNQVAEEGDEFHPQRACPVSAPPQSLALAYAAHTKKYDQEFAAAIKELNDRTKTPAIATLLSPGRTSNEQTATIQQSTPVAGSNAAIAPLPPATDVGSVAAVPAVPTPSPATAAAPQPSKKKKSWWRVW</sequence>
<dbReference type="PANTHER" id="PTHR36699">
    <property type="entry name" value="LD-TRANSPEPTIDASE"/>
    <property type="match status" value="1"/>
</dbReference>
<keyword evidence="6 7" id="KW-0961">Cell wall biogenesis/degradation</keyword>
<dbReference type="InterPro" id="IPR038063">
    <property type="entry name" value="Transpep_catalytic_dom"/>
</dbReference>
<comment type="pathway">
    <text evidence="1 7">Cell wall biogenesis; peptidoglycan biosynthesis.</text>
</comment>
<keyword evidence="11" id="KW-1185">Reference proteome</keyword>
<evidence type="ECO:0000259" key="9">
    <source>
        <dbReference type="PROSITE" id="PS52029"/>
    </source>
</evidence>
<evidence type="ECO:0000256" key="1">
    <source>
        <dbReference type="ARBA" id="ARBA00004752"/>
    </source>
</evidence>
<feature type="active site" description="Proton donor/acceptor" evidence="7">
    <location>
        <position position="134"/>
    </location>
</feature>
<feature type="region of interest" description="Disordered" evidence="8">
    <location>
        <begin position="326"/>
        <end position="350"/>
    </location>
</feature>
<evidence type="ECO:0000256" key="6">
    <source>
        <dbReference type="ARBA" id="ARBA00023316"/>
    </source>
</evidence>
<feature type="compositionally biased region" description="Low complexity" evidence="8">
    <location>
        <begin position="326"/>
        <end position="339"/>
    </location>
</feature>
<keyword evidence="3" id="KW-0808">Transferase</keyword>
<dbReference type="InterPro" id="IPR005490">
    <property type="entry name" value="LD_TPept_cat_dom"/>
</dbReference>
<evidence type="ECO:0000256" key="5">
    <source>
        <dbReference type="ARBA" id="ARBA00022984"/>
    </source>
</evidence>
<reference evidence="10" key="1">
    <citation type="submission" date="2022-11" db="EMBL/GenBank/DDBJ databases">
        <title>Draft genome sequence of Hoeflea poritis E7-10 and Hoeflea prorocentri PM5-8, separated from scleractinian coral Porites lutea and marine dinoflagellate.</title>
        <authorList>
            <person name="Zhang G."/>
            <person name="Wei Q."/>
            <person name="Cai L."/>
        </authorList>
    </citation>
    <scope>NUCLEOTIDE SEQUENCE</scope>
    <source>
        <strain evidence="10">PM5-8</strain>
    </source>
</reference>
<evidence type="ECO:0000256" key="4">
    <source>
        <dbReference type="ARBA" id="ARBA00022960"/>
    </source>
</evidence>
<organism evidence="10 11">
    <name type="scientific">Hoeflea prorocentri</name>
    <dbReference type="NCBI Taxonomy" id="1922333"/>
    <lineage>
        <taxon>Bacteria</taxon>
        <taxon>Pseudomonadati</taxon>
        <taxon>Pseudomonadota</taxon>
        <taxon>Alphaproteobacteria</taxon>
        <taxon>Hyphomicrobiales</taxon>
        <taxon>Rhizobiaceae</taxon>
        <taxon>Hoeflea</taxon>
    </lineage>
</organism>
<evidence type="ECO:0000256" key="2">
    <source>
        <dbReference type="ARBA" id="ARBA00005992"/>
    </source>
</evidence>
<protein>
    <recommendedName>
        <fullName evidence="9">L,D-TPase catalytic domain-containing protein</fullName>
    </recommendedName>
</protein>
<proteinExistence type="inferred from homology"/>
<dbReference type="GO" id="GO:0004180">
    <property type="term" value="F:carboxypeptidase activity"/>
    <property type="evidence" value="ECO:0007669"/>
    <property type="project" value="UniProtKB-ARBA"/>
</dbReference>
<gene>
    <name evidence="10" type="ORF">OQ273_22340</name>
</gene>
<dbReference type="Pfam" id="PF03734">
    <property type="entry name" value="YkuD"/>
    <property type="match status" value="1"/>
</dbReference>
<dbReference type="CDD" id="cd16913">
    <property type="entry name" value="YkuD_like"/>
    <property type="match status" value="1"/>
</dbReference>
<evidence type="ECO:0000256" key="8">
    <source>
        <dbReference type="SAM" id="MobiDB-lite"/>
    </source>
</evidence>
<evidence type="ECO:0000313" key="10">
    <source>
        <dbReference type="EMBL" id="MDA5401329.1"/>
    </source>
</evidence>
<feature type="compositionally biased region" description="Basic residues" evidence="8">
    <location>
        <begin position="340"/>
        <end position="350"/>
    </location>
</feature>
<dbReference type="GO" id="GO:0016740">
    <property type="term" value="F:transferase activity"/>
    <property type="evidence" value="ECO:0007669"/>
    <property type="project" value="UniProtKB-KW"/>
</dbReference>
<evidence type="ECO:0000256" key="7">
    <source>
        <dbReference type="PROSITE-ProRule" id="PRU01373"/>
    </source>
</evidence>
<keyword evidence="4 7" id="KW-0133">Cell shape</keyword>
<comment type="caution">
    <text evidence="10">The sequence shown here is derived from an EMBL/GenBank/DDBJ whole genome shotgun (WGS) entry which is preliminary data.</text>
</comment>